<accession>A0AAN9ZG74</accession>
<dbReference type="AlphaFoldDB" id="A0AAN9ZG74"/>
<evidence type="ECO:0000313" key="2">
    <source>
        <dbReference type="Proteomes" id="UP001378592"/>
    </source>
</evidence>
<reference evidence="1 2" key="1">
    <citation type="submission" date="2024-03" db="EMBL/GenBank/DDBJ databases">
        <title>The genome assembly and annotation of the cricket Gryllus longicercus Weissman &amp; Gray.</title>
        <authorList>
            <person name="Szrajer S."/>
            <person name="Gray D."/>
            <person name="Ylla G."/>
        </authorList>
    </citation>
    <scope>NUCLEOTIDE SEQUENCE [LARGE SCALE GENOMIC DNA]</scope>
    <source>
        <strain evidence="1">DAG 2021-001</strain>
        <tissue evidence="1">Whole body minus gut</tissue>
    </source>
</reference>
<dbReference type="Proteomes" id="UP001378592">
    <property type="component" value="Unassembled WGS sequence"/>
</dbReference>
<dbReference type="EMBL" id="JAZDUA010000005">
    <property type="protein sequence ID" value="KAK7874051.1"/>
    <property type="molecule type" value="Genomic_DNA"/>
</dbReference>
<proteinExistence type="predicted"/>
<evidence type="ECO:0000313" key="1">
    <source>
        <dbReference type="EMBL" id="KAK7874051.1"/>
    </source>
</evidence>
<protein>
    <submittedName>
        <fullName evidence="1">Uncharacterized protein</fullName>
    </submittedName>
</protein>
<gene>
    <name evidence="1" type="ORF">R5R35_004601</name>
</gene>
<comment type="caution">
    <text evidence="1">The sequence shown here is derived from an EMBL/GenBank/DDBJ whole genome shotgun (WGS) entry which is preliminary data.</text>
</comment>
<organism evidence="1 2">
    <name type="scientific">Gryllus longicercus</name>
    <dbReference type="NCBI Taxonomy" id="2509291"/>
    <lineage>
        <taxon>Eukaryota</taxon>
        <taxon>Metazoa</taxon>
        <taxon>Ecdysozoa</taxon>
        <taxon>Arthropoda</taxon>
        <taxon>Hexapoda</taxon>
        <taxon>Insecta</taxon>
        <taxon>Pterygota</taxon>
        <taxon>Neoptera</taxon>
        <taxon>Polyneoptera</taxon>
        <taxon>Orthoptera</taxon>
        <taxon>Ensifera</taxon>
        <taxon>Gryllidea</taxon>
        <taxon>Grylloidea</taxon>
        <taxon>Gryllidae</taxon>
        <taxon>Gryllinae</taxon>
        <taxon>Gryllus</taxon>
    </lineage>
</organism>
<keyword evidence="2" id="KW-1185">Reference proteome</keyword>
<sequence>MSNDLKISYDLCYQGRLYLLVAKPERFPEIDTLEQLADSSVPVVSYGVPGYLKFLIDTKTEGLSPAQLLTRQRIIQQGIRLISLDELMMMVIQHQNVAFLIDSSAWKTSSREVLCGRKVHNLKESFSKEGTCLIITK</sequence>
<name>A0AAN9ZG74_9ORTH</name>